<evidence type="ECO:0000313" key="3">
    <source>
        <dbReference type="Proteomes" id="UP000789570"/>
    </source>
</evidence>
<keyword evidence="3" id="KW-1185">Reference proteome</keyword>
<organism evidence="2 3">
    <name type="scientific">Funneliformis caledonium</name>
    <dbReference type="NCBI Taxonomy" id="1117310"/>
    <lineage>
        <taxon>Eukaryota</taxon>
        <taxon>Fungi</taxon>
        <taxon>Fungi incertae sedis</taxon>
        <taxon>Mucoromycota</taxon>
        <taxon>Glomeromycotina</taxon>
        <taxon>Glomeromycetes</taxon>
        <taxon>Glomerales</taxon>
        <taxon>Glomeraceae</taxon>
        <taxon>Funneliformis</taxon>
    </lineage>
</organism>
<feature type="compositionally biased region" description="Basic and acidic residues" evidence="1">
    <location>
        <begin position="71"/>
        <end position="81"/>
    </location>
</feature>
<dbReference type="EMBL" id="CAJVPQ010008691">
    <property type="protein sequence ID" value="CAG8708991.1"/>
    <property type="molecule type" value="Genomic_DNA"/>
</dbReference>
<dbReference type="Proteomes" id="UP000789570">
    <property type="component" value="Unassembled WGS sequence"/>
</dbReference>
<reference evidence="2" key="1">
    <citation type="submission" date="2021-06" db="EMBL/GenBank/DDBJ databases">
        <authorList>
            <person name="Kallberg Y."/>
            <person name="Tangrot J."/>
            <person name="Rosling A."/>
        </authorList>
    </citation>
    <scope>NUCLEOTIDE SEQUENCE</scope>
    <source>
        <strain evidence="2">UK204</strain>
    </source>
</reference>
<evidence type="ECO:0000256" key="1">
    <source>
        <dbReference type="SAM" id="MobiDB-lite"/>
    </source>
</evidence>
<accession>A0A9N9HVS1</accession>
<feature type="compositionally biased region" description="Polar residues" evidence="1">
    <location>
        <begin position="86"/>
        <end position="98"/>
    </location>
</feature>
<dbReference type="OrthoDB" id="2406367at2759"/>
<comment type="caution">
    <text evidence="2">The sequence shown here is derived from an EMBL/GenBank/DDBJ whole genome shotgun (WGS) entry which is preliminary data.</text>
</comment>
<dbReference type="AlphaFoldDB" id="A0A9N9HVS1"/>
<protein>
    <submittedName>
        <fullName evidence="2">12756_t:CDS:1</fullName>
    </submittedName>
</protein>
<evidence type="ECO:0000313" key="2">
    <source>
        <dbReference type="EMBL" id="CAG8708991.1"/>
    </source>
</evidence>
<gene>
    <name evidence="2" type="ORF">FCALED_LOCUS13829</name>
</gene>
<name>A0A9N9HVS1_9GLOM</name>
<feature type="region of interest" description="Disordered" evidence="1">
    <location>
        <begin position="59"/>
        <end position="109"/>
    </location>
</feature>
<feature type="region of interest" description="Disordered" evidence="1">
    <location>
        <begin position="1"/>
        <end position="21"/>
    </location>
</feature>
<feature type="compositionally biased region" description="Polar residues" evidence="1">
    <location>
        <begin position="59"/>
        <end position="69"/>
    </location>
</feature>
<sequence>MPRPKKSRINKDRSNITETGPKTRDLVKCNCMLCCHDSKWVDPRIFERHQNEYNKYQTMASESYKSSQSKNPKEKEKEIIPAKENQTLTYSSSNNDNDYTLIDIPKRKK</sequence>
<proteinExistence type="predicted"/>
<feature type="compositionally biased region" description="Basic and acidic residues" evidence="1">
    <location>
        <begin position="9"/>
        <end position="21"/>
    </location>
</feature>